<dbReference type="WBParaSite" id="PTRK_0001748300.1">
    <property type="protein sequence ID" value="PTRK_0001748300.1"/>
    <property type="gene ID" value="PTRK_0001748300"/>
</dbReference>
<accession>A0A0N5A6D3</accession>
<evidence type="ECO:0000313" key="3">
    <source>
        <dbReference type="WBParaSite" id="PTRK_0001748300.1"/>
    </source>
</evidence>
<keyword evidence="1" id="KW-0732">Signal</keyword>
<keyword evidence="2" id="KW-1185">Reference proteome</keyword>
<dbReference type="AlphaFoldDB" id="A0A0N5A6D3"/>
<organism evidence="2 3">
    <name type="scientific">Parastrongyloides trichosuri</name>
    <name type="common">Possum-specific nematode worm</name>
    <dbReference type="NCBI Taxonomy" id="131310"/>
    <lineage>
        <taxon>Eukaryota</taxon>
        <taxon>Metazoa</taxon>
        <taxon>Ecdysozoa</taxon>
        <taxon>Nematoda</taxon>
        <taxon>Chromadorea</taxon>
        <taxon>Rhabditida</taxon>
        <taxon>Tylenchina</taxon>
        <taxon>Panagrolaimomorpha</taxon>
        <taxon>Strongyloidoidea</taxon>
        <taxon>Strongyloididae</taxon>
        <taxon>Parastrongyloides</taxon>
    </lineage>
</organism>
<proteinExistence type="predicted"/>
<reference evidence="3" key="1">
    <citation type="submission" date="2017-02" db="UniProtKB">
        <authorList>
            <consortium name="WormBaseParasite"/>
        </authorList>
    </citation>
    <scope>IDENTIFICATION</scope>
</reference>
<evidence type="ECO:0000313" key="2">
    <source>
        <dbReference type="Proteomes" id="UP000038045"/>
    </source>
</evidence>
<feature type="chain" id="PRO_5005892733" evidence="1">
    <location>
        <begin position="21"/>
        <end position="161"/>
    </location>
</feature>
<protein>
    <submittedName>
        <fullName evidence="3">Pancreatic ribonuclease</fullName>
    </submittedName>
</protein>
<sequence>MLRILLLIVPIINGVPNVRTGYDGKHCYQGNYTILLNGTFWCRGSPHTPSNLELWQYQGVNPGKSLDNNIRSSGSQNNELHYNRTYNYKETDISLSLFLHIQHSCDMLARYGCSHLYVLRIPDSNIYCNGSMNPFYNFTAHLNGQQSGSNGGCPGELEMFI</sequence>
<name>A0A0N5A6D3_PARTI</name>
<feature type="signal peptide" evidence="1">
    <location>
        <begin position="1"/>
        <end position="20"/>
    </location>
</feature>
<evidence type="ECO:0000256" key="1">
    <source>
        <dbReference type="SAM" id="SignalP"/>
    </source>
</evidence>
<dbReference type="Proteomes" id="UP000038045">
    <property type="component" value="Unplaced"/>
</dbReference>